<name>A0ABU5RAJ0_9PSEU</name>
<organism evidence="1 2">
    <name type="scientific">Amycolatopsis heterodermiae</name>
    <dbReference type="NCBI Taxonomy" id="3110235"/>
    <lineage>
        <taxon>Bacteria</taxon>
        <taxon>Bacillati</taxon>
        <taxon>Actinomycetota</taxon>
        <taxon>Actinomycetes</taxon>
        <taxon>Pseudonocardiales</taxon>
        <taxon>Pseudonocardiaceae</taxon>
        <taxon>Amycolatopsis</taxon>
    </lineage>
</organism>
<gene>
    <name evidence="1" type="ORF">VA596_27230</name>
</gene>
<reference evidence="1 2" key="1">
    <citation type="submission" date="2023-12" db="EMBL/GenBank/DDBJ databases">
        <title>Amycolatopsis sp. V23-08.</title>
        <authorList>
            <person name="Somphong A."/>
        </authorList>
    </citation>
    <scope>NUCLEOTIDE SEQUENCE [LARGE SCALE GENOMIC DNA]</scope>
    <source>
        <strain evidence="1 2">V23-08</strain>
    </source>
</reference>
<protein>
    <submittedName>
        <fullName evidence="1">Uncharacterized protein</fullName>
    </submittedName>
</protein>
<evidence type="ECO:0000313" key="2">
    <source>
        <dbReference type="Proteomes" id="UP001304298"/>
    </source>
</evidence>
<keyword evidence="2" id="KW-1185">Reference proteome</keyword>
<evidence type="ECO:0000313" key="1">
    <source>
        <dbReference type="EMBL" id="MEA5363253.1"/>
    </source>
</evidence>
<dbReference type="Proteomes" id="UP001304298">
    <property type="component" value="Unassembled WGS sequence"/>
</dbReference>
<dbReference type="EMBL" id="JAYFSI010000006">
    <property type="protein sequence ID" value="MEA5363253.1"/>
    <property type="molecule type" value="Genomic_DNA"/>
</dbReference>
<comment type="caution">
    <text evidence="1">The sequence shown here is derived from an EMBL/GenBank/DDBJ whole genome shotgun (WGS) entry which is preliminary data.</text>
</comment>
<proteinExistence type="predicted"/>
<sequence>MDEPGDALKVLRAVWRSGGQTEEDLDCGPQKSCKSMANVGFDRFAEDDHPAAAWRARLAREGKLGGSTVRDLVLGPDR</sequence>
<accession>A0ABU5RAJ0</accession>
<dbReference type="RefSeq" id="WP_323331002.1">
    <property type="nucleotide sequence ID" value="NZ_JAYFSI010000006.1"/>
</dbReference>